<reference evidence="3" key="1">
    <citation type="submission" date="2023-07" db="EMBL/GenBank/DDBJ databases">
        <title>30 novel species of actinomycetes from the DSMZ collection.</title>
        <authorList>
            <person name="Nouioui I."/>
        </authorList>
    </citation>
    <scope>NUCLEOTIDE SEQUENCE [LARGE SCALE GENOMIC DNA]</scope>
    <source>
        <strain evidence="3">DSM 44743</strain>
    </source>
</reference>
<evidence type="ECO:0000313" key="2">
    <source>
        <dbReference type="EMBL" id="MDT0326793.1"/>
    </source>
</evidence>
<keyword evidence="3" id="KW-1185">Reference proteome</keyword>
<dbReference type="EMBL" id="JAVREP010000001">
    <property type="protein sequence ID" value="MDT0326793.1"/>
    <property type="molecule type" value="Genomic_DNA"/>
</dbReference>
<proteinExistence type="predicted"/>
<evidence type="ECO:0008006" key="4">
    <source>
        <dbReference type="Google" id="ProtNLM"/>
    </source>
</evidence>
<protein>
    <recommendedName>
        <fullName evidence="4">Lipoprotein</fullName>
    </recommendedName>
</protein>
<gene>
    <name evidence="2" type="ORF">RM479_00005</name>
</gene>
<dbReference type="Proteomes" id="UP001183390">
    <property type="component" value="Unassembled WGS sequence"/>
</dbReference>
<feature type="region of interest" description="Disordered" evidence="1">
    <location>
        <begin position="1"/>
        <end position="25"/>
    </location>
</feature>
<dbReference type="RefSeq" id="WP_311509563.1">
    <property type="nucleotide sequence ID" value="NZ_JAVREP010000001.1"/>
</dbReference>
<feature type="compositionally biased region" description="Polar residues" evidence="1">
    <location>
        <begin position="1"/>
        <end position="11"/>
    </location>
</feature>
<evidence type="ECO:0000256" key="1">
    <source>
        <dbReference type="SAM" id="MobiDB-lite"/>
    </source>
</evidence>
<accession>A0ABU2M2C9</accession>
<comment type="caution">
    <text evidence="2">The sequence shown here is derived from an EMBL/GenBank/DDBJ whole genome shotgun (WGS) entry which is preliminary data.</text>
</comment>
<sequence>MRSRPEPTTTARVVPGQSRRDGGDRKAVRSWALSLGLPLVLALSACGGQAVEDTGGDAEAVALLHEAQLITFEGAELIPEGSEAGVYSELVTVRYSEQVRASTELDKPACLDAANRWADTESVKAAPASLTSYQWDQGSLTHLLVRLDDEGATAALASRPPSDCDTYTATYEDGTSSAYGVRDLTELPELGDESRAFAVDVETGDDRNHMYSVMYRNGGLVGTTSIMGPGGIEDYEEMLVGFTRASVERQNEKLG</sequence>
<organism evidence="2 3">
    <name type="scientific">Nocardiopsis lambiniae</name>
    <dbReference type="NCBI Taxonomy" id="3075539"/>
    <lineage>
        <taxon>Bacteria</taxon>
        <taxon>Bacillati</taxon>
        <taxon>Actinomycetota</taxon>
        <taxon>Actinomycetes</taxon>
        <taxon>Streptosporangiales</taxon>
        <taxon>Nocardiopsidaceae</taxon>
        <taxon>Nocardiopsis</taxon>
    </lineage>
</organism>
<evidence type="ECO:0000313" key="3">
    <source>
        <dbReference type="Proteomes" id="UP001183390"/>
    </source>
</evidence>
<name>A0ABU2M2C9_9ACTN</name>